<feature type="domain" description="PDZ" evidence="4">
    <location>
        <begin position="274"/>
        <end position="365"/>
    </location>
</feature>
<dbReference type="InterPro" id="IPR009003">
    <property type="entry name" value="Peptidase_S1_PA"/>
</dbReference>
<accession>A0ABX5PXB7</accession>
<dbReference type="GO" id="GO:0006508">
    <property type="term" value="P:proteolysis"/>
    <property type="evidence" value="ECO:0007669"/>
    <property type="project" value="UniProtKB-KW"/>
</dbReference>
<name>A0ABX5PXB7_9FLAO</name>
<proteinExistence type="inferred from homology"/>
<dbReference type="Proteomes" id="UP000248584">
    <property type="component" value="Unassembled WGS sequence"/>
</dbReference>
<dbReference type="PROSITE" id="PS50106">
    <property type="entry name" value="PDZ"/>
    <property type="match status" value="1"/>
</dbReference>
<dbReference type="Pfam" id="PF13365">
    <property type="entry name" value="Trypsin_2"/>
    <property type="match status" value="1"/>
</dbReference>
<dbReference type="InterPro" id="IPR001940">
    <property type="entry name" value="Peptidase_S1C"/>
</dbReference>
<evidence type="ECO:0000259" key="4">
    <source>
        <dbReference type="PROSITE" id="PS50106"/>
    </source>
</evidence>
<dbReference type="SUPFAM" id="SSF50156">
    <property type="entry name" value="PDZ domain-like"/>
    <property type="match status" value="1"/>
</dbReference>
<dbReference type="SMART" id="SM00228">
    <property type="entry name" value="PDZ"/>
    <property type="match status" value="1"/>
</dbReference>
<dbReference type="InterPro" id="IPR036034">
    <property type="entry name" value="PDZ_sf"/>
</dbReference>
<dbReference type="SUPFAM" id="SSF50494">
    <property type="entry name" value="Trypsin-like serine proteases"/>
    <property type="match status" value="1"/>
</dbReference>
<sequence length="471" mass="50917">MHMKSFIKTLGIAILGGAVVLGSYKLFIEEEPQQLTYQNTSLQEDIAPVQSVNYTEATTIGGVDFTQAAEKTVHAVVHVKNKTVTRVRPSFFDLSRGRVPYREAIGSGSGVIITEDGYIVTNNHVIENARELEVTLNNNKTYKAELIGTEPNSDIALLKIEADESLPYIVFGDSDQTKIGEWVLAVGNPFNLTSTVTAGIVSAKGRDLDTRDAVAQSFIQTDAAVNPGNSGGALVNTNGELVGINTAIASKTGSYVGYSFAVPSNNARKIINDIMEYGYVQKGMLGIKGGNLNGNIADELGIDESEGIVVAEVVEDSGAANAGLKEGDVITMIDNIKIKKFADLTGYVTSKNPGDKVVATVLSDGTIKDVTIELTKNNTVSIPTIDMDLRNLTKKDLKTYGVKQGVKIVRTIGELARYDMTDYIITKINDNTVSDIDDVQSILRNVDPNETLLIQMMNSNGEIERFRYTVD</sequence>
<keyword evidence="2 5" id="KW-0645">Protease</keyword>
<evidence type="ECO:0000256" key="2">
    <source>
        <dbReference type="ARBA" id="ARBA00022670"/>
    </source>
</evidence>
<dbReference type="Gene3D" id="2.40.10.120">
    <property type="match status" value="1"/>
</dbReference>
<dbReference type="Gene3D" id="2.30.42.10">
    <property type="match status" value="1"/>
</dbReference>
<keyword evidence="3" id="KW-0378">Hydrolase</keyword>
<dbReference type="GO" id="GO:0008233">
    <property type="term" value="F:peptidase activity"/>
    <property type="evidence" value="ECO:0007669"/>
    <property type="project" value="UniProtKB-KW"/>
</dbReference>
<dbReference type="InterPro" id="IPR001478">
    <property type="entry name" value="PDZ"/>
</dbReference>
<comment type="similarity">
    <text evidence="1">Belongs to the peptidase S1C family.</text>
</comment>
<evidence type="ECO:0000256" key="3">
    <source>
        <dbReference type="ARBA" id="ARBA00022801"/>
    </source>
</evidence>
<dbReference type="EMBL" id="QKZR01000003">
    <property type="protein sequence ID" value="PZX39757.1"/>
    <property type="molecule type" value="Genomic_DNA"/>
</dbReference>
<gene>
    <name evidence="5" type="ORF">LX97_02114</name>
</gene>
<comment type="caution">
    <text evidence="5">The sequence shown here is derived from an EMBL/GenBank/DDBJ whole genome shotgun (WGS) entry which is preliminary data.</text>
</comment>
<dbReference type="PANTHER" id="PTHR22939:SF129">
    <property type="entry name" value="SERINE PROTEASE HTRA2, MITOCHONDRIAL"/>
    <property type="match status" value="1"/>
</dbReference>
<dbReference type="Pfam" id="PF13180">
    <property type="entry name" value="PDZ_2"/>
    <property type="match status" value="1"/>
</dbReference>
<organism evidence="5 6">
    <name type="scientific">Nonlabens dokdonensis</name>
    <dbReference type="NCBI Taxonomy" id="328515"/>
    <lineage>
        <taxon>Bacteria</taxon>
        <taxon>Pseudomonadati</taxon>
        <taxon>Bacteroidota</taxon>
        <taxon>Flavobacteriia</taxon>
        <taxon>Flavobacteriales</taxon>
        <taxon>Flavobacteriaceae</taxon>
        <taxon>Nonlabens</taxon>
    </lineage>
</organism>
<evidence type="ECO:0000256" key="1">
    <source>
        <dbReference type="ARBA" id="ARBA00010541"/>
    </source>
</evidence>
<protein>
    <submittedName>
        <fullName evidence="5">Do/DeqQ family serine protease</fullName>
    </submittedName>
</protein>
<reference evidence="5 6" key="1">
    <citation type="submission" date="2018-06" db="EMBL/GenBank/DDBJ databases">
        <title>Genomic Encyclopedia of Archaeal and Bacterial Type Strains, Phase II (KMG-II): from individual species to whole genera.</title>
        <authorList>
            <person name="Goeker M."/>
        </authorList>
    </citation>
    <scope>NUCLEOTIDE SEQUENCE [LARGE SCALE GENOMIC DNA]</scope>
    <source>
        <strain evidence="5 6">DSM 17205</strain>
    </source>
</reference>
<dbReference type="PRINTS" id="PR00834">
    <property type="entry name" value="PROTEASES2C"/>
</dbReference>
<dbReference type="PANTHER" id="PTHR22939">
    <property type="entry name" value="SERINE PROTEASE FAMILY S1C HTRA-RELATED"/>
    <property type="match status" value="1"/>
</dbReference>
<keyword evidence="6" id="KW-1185">Reference proteome</keyword>
<evidence type="ECO:0000313" key="6">
    <source>
        <dbReference type="Proteomes" id="UP000248584"/>
    </source>
</evidence>
<evidence type="ECO:0000313" key="5">
    <source>
        <dbReference type="EMBL" id="PZX39757.1"/>
    </source>
</evidence>